<feature type="transmembrane region" description="Helical" evidence="1">
    <location>
        <begin position="6"/>
        <end position="27"/>
    </location>
</feature>
<evidence type="ECO:0000313" key="5">
    <source>
        <dbReference type="Proteomes" id="UP000219813"/>
    </source>
</evidence>
<feature type="transmembrane region" description="Helical" evidence="1">
    <location>
        <begin position="237"/>
        <end position="256"/>
    </location>
</feature>
<sequence>MVEKNNKLFFIIFVGFILLICNLNYFYEIATFGESWNNKKGKRIVLNERTSRLLLRVEPRTTSRLTQTGSKNMEQDILEDEINFSQCSNVTLNDRIFPKEPNALVYNYHFKKPSCMSEFDDDFELSDVTLNEYDKDFKSQSDISEPELFDILKSDSGFSKYSNILGNCKFLKDTDAHVKSELINSSNSNYNNHYKVKPRTISSRLKKIIKKHTFLSVFMLVTMLFLFYKVVNIGTLTNISCFLGFFIAFYFGFVLIKNSKMAKIKKAQYDLNRFWNRK</sequence>
<evidence type="ECO:0000313" key="3">
    <source>
        <dbReference type="EMBL" id="SBT86770.1"/>
    </source>
</evidence>
<dbReference type="EMBL" id="LT594627">
    <property type="protein sequence ID" value="SBT86770.1"/>
    <property type="molecule type" value="Genomic_DNA"/>
</dbReference>
<evidence type="ECO:0000313" key="2">
    <source>
        <dbReference type="EMBL" id="SBS98938.1"/>
    </source>
</evidence>
<keyword evidence="1" id="KW-1133">Transmembrane helix</keyword>
<feature type="transmembrane region" description="Helical" evidence="1">
    <location>
        <begin position="213"/>
        <end position="231"/>
    </location>
</feature>
<evidence type="ECO:0000313" key="4">
    <source>
        <dbReference type="Proteomes" id="UP000078597"/>
    </source>
</evidence>
<gene>
    <name evidence="3" type="primary">PmUG01_06025700</name>
    <name evidence="2" type="ORF">PMALA_066170</name>
    <name evidence="3" type="ORF">PMUG01_06025700</name>
</gene>
<reference evidence="4" key="2">
    <citation type="submission" date="2016-05" db="EMBL/GenBank/DDBJ databases">
        <authorList>
            <person name="Naeem Raeece"/>
        </authorList>
    </citation>
    <scope>NUCLEOTIDE SEQUENCE [LARGE SCALE GENOMIC DNA]</scope>
</reference>
<proteinExistence type="predicted"/>
<dbReference type="VEuPathDB" id="PlasmoDB:PmUG01_06025700"/>
<keyword evidence="1" id="KW-0812">Transmembrane</keyword>
<evidence type="ECO:0008006" key="6">
    <source>
        <dbReference type="Google" id="ProtNLM"/>
    </source>
</evidence>
<keyword evidence="1" id="KW-0472">Membrane</keyword>
<name>A0A1A8X124_PLAMA</name>
<dbReference type="RefSeq" id="XP_028859910.1">
    <property type="nucleotide sequence ID" value="XM_029003830.1"/>
</dbReference>
<reference evidence="3 5" key="3">
    <citation type="submission" date="2016-06" db="EMBL/GenBank/DDBJ databases">
        <authorList>
            <consortium name="Pathogen Informatics"/>
        </authorList>
    </citation>
    <scope>NUCLEOTIDE SEQUENCE [LARGE SCALE GENOMIC DNA]</scope>
</reference>
<dbReference type="Proteomes" id="UP000219813">
    <property type="component" value="Chromosome 6"/>
</dbReference>
<dbReference type="GeneID" id="39867650"/>
<dbReference type="Proteomes" id="UP000078597">
    <property type="component" value="Unassembled WGS sequence"/>
</dbReference>
<dbReference type="KEGG" id="pmal:PMUG01_06025700"/>
<keyword evidence="5" id="KW-1185">Reference proteome</keyword>
<evidence type="ECO:0000256" key="1">
    <source>
        <dbReference type="SAM" id="Phobius"/>
    </source>
</evidence>
<reference evidence="2" key="1">
    <citation type="submission" date="2016-05" db="EMBL/GenBank/DDBJ databases">
        <authorList>
            <person name="Lavstsen T."/>
            <person name="Jespersen J.S."/>
        </authorList>
    </citation>
    <scope>NUCLEOTIDE SEQUENCE [LARGE SCALE GENOMIC DNA]</scope>
</reference>
<accession>A0A1A8X124</accession>
<dbReference type="AlphaFoldDB" id="A0A1A8X124"/>
<organism evidence="2 4">
    <name type="scientific">Plasmodium malariae</name>
    <dbReference type="NCBI Taxonomy" id="5858"/>
    <lineage>
        <taxon>Eukaryota</taxon>
        <taxon>Sar</taxon>
        <taxon>Alveolata</taxon>
        <taxon>Apicomplexa</taxon>
        <taxon>Aconoidasida</taxon>
        <taxon>Haemosporida</taxon>
        <taxon>Plasmodiidae</taxon>
        <taxon>Plasmodium</taxon>
        <taxon>Plasmodium (Plasmodium)</taxon>
    </lineage>
</organism>
<protein>
    <recommendedName>
        <fullName evidence="6">Pv-fam-d protein</fullName>
    </recommendedName>
</protein>
<dbReference type="EMBL" id="FLQW01005396">
    <property type="protein sequence ID" value="SBS98938.1"/>
    <property type="molecule type" value="Genomic_DNA"/>
</dbReference>